<name>A0AAE0FSL5_9CHLO</name>
<feature type="compositionally biased region" description="Low complexity" evidence="1">
    <location>
        <begin position="260"/>
        <end position="278"/>
    </location>
</feature>
<protein>
    <submittedName>
        <fullName evidence="2">Uncharacterized protein</fullName>
    </submittedName>
</protein>
<feature type="compositionally biased region" description="Basic and acidic residues" evidence="1">
    <location>
        <begin position="299"/>
        <end position="381"/>
    </location>
</feature>
<proteinExistence type="predicted"/>
<feature type="compositionally biased region" description="Basic and acidic residues" evidence="1">
    <location>
        <begin position="246"/>
        <end position="258"/>
    </location>
</feature>
<feature type="compositionally biased region" description="Basic and acidic residues" evidence="1">
    <location>
        <begin position="179"/>
        <end position="188"/>
    </location>
</feature>
<sequence length="463" mass="49864">MARMQQHSRSHSQLTPTQQLTPSPQPTYKESGWYQDRHKALQDMVASKTPLKVTGSVKSPLKKQMTAQKGPVSYQETFVLESHPSQEMVSLLQPPTPPLMNLELAGSSRPVTAPEPAQKRGTWNSQTSLSDLPSCTSAAALSFSRSLEYRGAGLEAGSPTWTPHAKTPSLGRGALEASKSVDHVELRRSVNRKRVSHSNAVSAGSPDATRGPGDWAAFQMPAAPDYVPFGHTLTHSRSTPHTPTEGTRHLKLKPDIPKFRSATPSSRSPSSLSSSPALGTKLGALQDPNQIKLNLPGRLDYDSKERAGSHDSRDHGGRFDSRDDEKGARRRDDRDRHTDERPRRESRGSGGERRGRGEEGGGERRGRGEEGGGERRGRGEEGGGEGEDEVKRAEERGEGEVKVAEERGDARAVSEEVERAGVETAKAAVKVVRGGIEGIAEVAVGTEDAKIVSTEVAEIGGAP</sequence>
<evidence type="ECO:0000256" key="1">
    <source>
        <dbReference type="SAM" id="MobiDB-lite"/>
    </source>
</evidence>
<accession>A0AAE0FSL5</accession>
<feature type="compositionally biased region" description="Low complexity" evidence="1">
    <location>
        <begin position="12"/>
        <end position="22"/>
    </location>
</feature>
<evidence type="ECO:0000313" key="3">
    <source>
        <dbReference type="Proteomes" id="UP001190700"/>
    </source>
</evidence>
<organism evidence="2 3">
    <name type="scientific">Cymbomonas tetramitiformis</name>
    <dbReference type="NCBI Taxonomy" id="36881"/>
    <lineage>
        <taxon>Eukaryota</taxon>
        <taxon>Viridiplantae</taxon>
        <taxon>Chlorophyta</taxon>
        <taxon>Pyramimonadophyceae</taxon>
        <taxon>Pyramimonadales</taxon>
        <taxon>Pyramimonadaceae</taxon>
        <taxon>Cymbomonas</taxon>
    </lineage>
</organism>
<feature type="region of interest" description="Disordered" evidence="1">
    <location>
        <begin position="153"/>
        <end position="423"/>
    </location>
</feature>
<feature type="region of interest" description="Disordered" evidence="1">
    <location>
        <begin position="1"/>
        <end position="35"/>
    </location>
</feature>
<feature type="compositionally biased region" description="Basic residues" evidence="1">
    <location>
        <begin position="1"/>
        <end position="10"/>
    </location>
</feature>
<dbReference type="EMBL" id="LGRX02014513">
    <property type="protein sequence ID" value="KAK3264486.1"/>
    <property type="molecule type" value="Genomic_DNA"/>
</dbReference>
<reference evidence="2 3" key="1">
    <citation type="journal article" date="2015" name="Genome Biol. Evol.">
        <title>Comparative Genomics of a Bacterivorous Green Alga Reveals Evolutionary Causalities and Consequences of Phago-Mixotrophic Mode of Nutrition.</title>
        <authorList>
            <person name="Burns J.A."/>
            <person name="Paasch A."/>
            <person name="Narechania A."/>
            <person name="Kim E."/>
        </authorList>
    </citation>
    <scope>NUCLEOTIDE SEQUENCE [LARGE SCALE GENOMIC DNA]</scope>
    <source>
        <strain evidence="2 3">PLY_AMNH</strain>
    </source>
</reference>
<feature type="compositionally biased region" description="Polar residues" evidence="1">
    <location>
        <begin position="121"/>
        <end position="132"/>
    </location>
</feature>
<keyword evidence="3" id="KW-1185">Reference proteome</keyword>
<evidence type="ECO:0000313" key="2">
    <source>
        <dbReference type="EMBL" id="KAK3264486.1"/>
    </source>
</evidence>
<feature type="region of interest" description="Disordered" evidence="1">
    <location>
        <begin position="85"/>
        <end position="132"/>
    </location>
</feature>
<feature type="compositionally biased region" description="Polar residues" evidence="1">
    <location>
        <begin position="233"/>
        <end position="245"/>
    </location>
</feature>
<gene>
    <name evidence="2" type="ORF">CYMTET_26777</name>
</gene>
<comment type="caution">
    <text evidence="2">The sequence shown here is derived from an EMBL/GenBank/DDBJ whole genome shotgun (WGS) entry which is preliminary data.</text>
</comment>
<dbReference type="Proteomes" id="UP001190700">
    <property type="component" value="Unassembled WGS sequence"/>
</dbReference>
<dbReference type="AlphaFoldDB" id="A0AAE0FSL5"/>
<feature type="compositionally biased region" description="Basic and acidic residues" evidence="1">
    <location>
        <begin position="389"/>
        <end position="421"/>
    </location>
</feature>